<evidence type="ECO:0000256" key="2">
    <source>
        <dbReference type="ARBA" id="ARBA00022946"/>
    </source>
</evidence>
<keyword evidence="2" id="KW-0809">Transit peptide</keyword>
<dbReference type="SUPFAM" id="SSF54447">
    <property type="entry name" value="ssDNA-binding transcriptional regulator domain"/>
    <property type="match status" value="1"/>
</dbReference>
<dbReference type="EMBL" id="JANAVB010035417">
    <property type="protein sequence ID" value="KAJ6805608.1"/>
    <property type="molecule type" value="Genomic_DNA"/>
</dbReference>
<reference evidence="4" key="2">
    <citation type="submission" date="2023-04" db="EMBL/GenBank/DDBJ databases">
        <authorList>
            <person name="Bruccoleri R.E."/>
            <person name="Oakeley E.J."/>
            <person name="Faust A.-M."/>
            <person name="Dessus-Babus S."/>
            <person name="Altorfer M."/>
            <person name="Burckhardt D."/>
            <person name="Oertli M."/>
            <person name="Naumann U."/>
            <person name="Petersen F."/>
            <person name="Wong J."/>
        </authorList>
    </citation>
    <scope>NUCLEOTIDE SEQUENCE</scope>
    <source>
        <strain evidence="4">GSM-AAB239-AS_SAM_17_03QT</strain>
        <tissue evidence="4">Leaf</tissue>
    </source>
</reference>
<comment type="similarity">
    <text evidence="1">Belongs to the Whirly family.</text>
</comment>
<organism evidence="4 5">
    <name type="scientific">Iris pallida</name>
    <name type="common">Sweet iris</name>
    <dbReference type="NCBI Taxonomy" id="29817"/>
    <lineage>
        <taxon>Eukaryota</taxon>
        <taxon>Viridiplantae</taxon>
        <taxon>Streptophyta</taxon>
        <taxon>Embryophyta</taxon>
        <taxon>Tracheophyta</taxon>
        <taxon>Spermatophyta</taxon>
        <taxon>Magnoliopsida</taxon>
        <taxon>Liliopsida</taxon>
        <taxon>Asparagales</taxon>
        <taxon>Iridaceae</taxon>
        <taxon>Iridoideae</taxon>
        <taxon>Irideae</taxon>
        <taxon>Iris</taxon>
    </lineage>
</organism>
<dbReference type="GO" id="GO:0006355">
    <property type="term" value="P:regulation of DNA-templated transcription"/>
    <property type="evidence" value="ECO:0007669"/>
    <property type="project" value="InterPro"/>
</dbReference>
<comment type="caution">
    <text evidence="4">The sequence shown here is derived from an EMBL/GenBank/DDBJ whole genome shotgun (WGS) entry which is preliminary data.</text>
</comment>
<dbReference type="EMBL" id="JANAVB010028198">
    <property type="protein sequence ID" value="KAJ6816439.1"/>
    <property type="molecule type" value="Genomic_DNA"/>
</dbReference>
<evidence type="ECO:0000313" key="5">
    <source>
        <dbReference type="Proteomes" id="UP001140949"/>
    </source>
</evidence>
<dbReference type="GO" id="GO:0006952">
    <property type="term" value="P:defense response"/>
    <property type="evidence" value="ECO:0007669"/>
    <property type="project" value="InterPro"/>
</dbReference>
<reference evidence="4" key="1">
    <citation type="journal article" date="2023" name="GigaByte">
        <title>Genome assembly of the bearded iris, Iris pallida Lam.</title>
        <authorList>
            <person name="Bruccoleri R.E."/>
            <person name="Oakeley E.J."/>
            <person name="Faust A.M.E."/>
            <person name="Altorfer M."/>
            <person name="Dessus-Babus S."/>
            <person name="Burckhardt D."/>
            <person name="Oertli M."/>
            <person name="Naumann U."/>
            <person name="Petersen F."/>
            <person name="Wong J."/>
        </authorList>
    </citation>
    <scope>NUCLEOTIDE SEQUENCE</scope>
    <source>
        <strain evidence="4">GSM-AAB239-AS_SAM_17_03QT</strain>
    </source>
</reference>
<keyword evidence="5" id="KW-1185">Reference proteome</keyword>
<dbReference type="InterPro" id="IPR009044">
    <property type="entry name" value="ssDNA-bd_transcriptional_reg"/>
</dbReference>
<accession>A0AAX6FJA8</accession>
<dbReference type="Gene3D" id="2.30.31.10">
    <property type="entry name" value="Transcriptional Coactivator Pc4, Chain A"/>
    <property type="match status" value="1"/>
</dbReference>
<dbReference type="PANTHER" id="PTHR31745:SF1">
    <property type="entry name" value="SINGLE-STRANDED DNA-BINDING PROTEIN WHY2, MITOCHONDRIAL"/>
    <property type="match status" value="1"/>
</dbReference>
<evidence type="ECO:0000313" key="3">
    <source>
        <dbReference type="EMBL" id="KAJ6805608.1"/>
    </source>
</evidence>
<dbReference type="Pfam" id="PF08536">
    <property type="entry name" value="Whirly"/>
    <property type="match status" value="1"/>
</dbReference>
<dbReference type="Proteomes" id="UP001140949">
    <property type="component" value="Unassembled WGS sequence"/>
</dbReference>
<gene>
    <name evidence="3" type="ORF">M6B38_179990</name>
    <name evidence="4" type="ORF">M6B38_416765</name>
</gene>
<proteinExistence type="inferred from homology"/>
<evidence type="ECO:0000256" key="1">
    <source>
        <dbReference type="ARBA" id="ARBA00006061"/>
    </source>
</evidence>
<dbReference type="PANTHER" id="PTHR31745">
    <property type="entry name" value="SINGLE-STRANDED DNA-BINDING PROTEIN WHY2, MITOCHONDRIAL"/>
    <property type="match status" value="1"/>
</dbReference>
<dbReference type="GO" id="GO:0003697">
    <property type="term" value="F:single-stranded DNA binding"/>
    <property type="evidence" value="ECO:0007669"/>
    <property type="project" value="InterPro"/>
</dbReference>
<dbReference type="AlphaFoldDB" id="A0AAX6FJA8"/>
<dbReference type="InterPro" id="IPR013742">
    <property type="entry name" value="Whirly"/>
</dbReference>
<evidence type="ECO:0000313" key="4">
    <source>
        <dbReference type="EMBL" id="KAJ6816439.1"/>
    </source>
</evidence>
<protein>
    <submittedName>
        <fullName evidence="4">Single-stranded DNA-bindig protein WHY2, mitochondrial</fullName>
    </submittedName>
</protein>
<name>A0AAX6FJA8_IRIPA</name>
<sequence length="173" mass="19136">MYPVPPTFNKMDSGASVVDRKGTVMLKFMPSIGPRKYDSERKQLFALSANEVGCLVSLGSDESCEFFHDPSLKSSLEGQVKKTLAITPLTDGSGYMFHLSVMNSQLKTNERVSIPVTKAEFAVIRSAFTFALPHLLGWDRMILPQFEGSSSPAHLNKQGALKATVDADYEWDR</sequence>